<comment type="caution">
    <text evidence="2">The sequence shown here is derived from an EMBL/GenBank/DDBJ whole genome shotgun (WGS) entry which is preliminary data.</text>
</comment>
<accession>A0AAV5SYU1</accession>
<reference evidence="2" key="1">
    <citation type="submission" date="2023-10" db="EMBL/GenBank/DDBJ databases">
        <title>Genome assembly of Pristionchus species.</title>
        <authorList>
            <person name="Yoshida K."/>
            <person name="Sommer R.J."/>
        </authorList>
    </citation>
    <scope>NUCLEOTIDE SEQUENCE</scope>
    <source>
        <strain evidence="2">RS0144</strain>
    </source>
</reference>
<feature type="non-terminal residue" evidence="2">
    <location>
        <position position="100"/>
    </location>
</feature>
<evidence type="ECO:0000313" key="3">
    <source>
        <dbReference type="EMBL" id="GMT08669.1"/>
    </source>
</evidence>
<keyword evidence="1" id="KW-1133">Transmembrane helix</keyword>
<protein>
    <recommendedName>
        <fullName evidence="5">G protein-coupled receptor</fullName>
    </recommendedName>
</protein>
<feature type="transmembrane region" description="Helical" evidence="1">
    <location>
        <begin position="33"/>
        <end position="58"/>
    </location>
</feature>
<dbReference type="SUPFAM" id="SSF81321">
    <property type="entry name" value="Family A G protein-coupled receptor-like"/>
    <property type="match status" value="1"/>
</dbReference>
<evidence type="ECO:0000313" key="2">
    <source>
        <dbReference type="EMBL" id="GMS88084.1"/>
    </source>
</evidence>
<evidence type="ECO:0000313" key="4">
    <source>
        <dbReference type="Proteomes" id="UP001432027"/>
    </source>
</evidence>
<gene>
    <name evidence="2" type="ORF">PENTCL1PPCAC_10259</name>
    <name evidence="3" type="ORF">PENTCL1PPCAC_30842</name>
</gene>
<evidence type="ECO:0008006" key="5">
    <source>
        <dbReference type="Google" id="ProtNLM"/>
    </source>
</evidence>
<keyword evidence="4" id="KW-1185">Reference proteome</keyword>
<sequence length="100" mass="11767">MVVMMHYARKVIRRREHVVSSRTHKVEDRLAKVFFIQIVSVIIFYCFPLVLLLGLMLIDTSAWPTWTLAILRPMIMMLLSLKSTVQSMIFLLKNPQYTKV</sequence>
<keyword evidence="1" id="KW-0472">Membrane</keyword>
<dbReference type="PANTHER" id="PTHR45830:SF15">
    <property type="entry name" value="SERPENTINE RECEPTOR, CLASS I"/>
    <property type="match status" value="1"/>
</dbReference>
<organism evidence="2 4">
    <name type="scientific">Pristionchus entomophagus</name>
    <dbReference type="NCBI Taxonomy" id="358040"/>
    <lineage>
        <taxon>Eukaryota</taxon>
        <taxon>Metazoa</taxon>
        <taxon>Ecdysozoa</taxon>
        <taxon>Nematoda</taxon>
        <taxon>Chromadorea</taxon>
        <taxon>Rhabditida</taxon>
        <taxon>Rhabditina</taxon>
        <taxon>Diplogasteromorpha</taxon>
        <taxon>Diplogasteroidea</taxon>
        <taxon>Neodiplogasteridae</taxon>
        <taxon>Pristionchus</taxon>
    </lineage>
</organism>
<evidence type="ECO:0000256" key="1">
    <source>
        <dbReference type="SAM" id="Phobius"/>
    </source>
</evidence>
<keyword evidence="1" id="KW-0812">Transmembrane</keyword>
<dbReference type="Proteomes" id="UP001432027">
    <property type="component" value="Unassembled WGS sequence"/>
</dbReference>
<proteinExistence type="predicted"/>
<dbReference type="PANTHER" id="PTHR45830">
    <property type="entry name" value="SERPENTINE RECEPTOR, CLASS I"/>
    <property type="match status" value="1"/>
</dbReference>
<dbReference type="EMBL" id="BTSX01000152">
    <property type="protein sequence ID" value="GMT08669.1"/>
    <property type="molecule type" value="Genomic_DNA"/>
</dbReference>
<feature type="transmembrane region" description="Helical" evidence="1">
    <location>
        <begin position="70"/>
        <end position="92"/>
    </location>
</feature>
<dbReference type="EMBL" id="BTSX01000003">
    <property type="protein sequence ID" value="GMS88084.1"/>
    <property type="molecule type" value="Genomic_DNA"/>
</dbReference>
<name>A0AAV5SYU1_9BILA</name>
<dbReference type="AlphaFoldDB" id="A0AAV5SYU1"/>